<evidence type="ECO:0000313" key="2">
    <source>
        <dbReference type="EMBL" id="OBR98517.1"/>
    </source>
</evidence>
<dbReference type="Proteomes" id="UP000093757">
    <property type="component" value="Unassembled WGS sequence"/>
</dbReference>
<dbReference type="Pfam" id="PF00934">
    <property type="entry name" value="PE"/>
    <property type="match status" value="1"/>
</dbReference>
<dbReference type="OrthoDB" id="99456at2"/>
<name>A0A1A6B871_MYCGO</name>
<evidence type="ECO:0000313" key="3">
    <source>
        <dbReference type="Proteomes" id="UP000093757"/>
    </source>
</evidence>
<dbReference type="EMBL" id="MAEM01000518">
    <property type="protein sequence ID" value="OBR98517.1"/>
    <property type="molecule type" value="Genomic_DNA"/>
</dbReference>
<accession>A0A1A6B871</accession>
<dbReference type="Gene3D" id="1.10.287.850">
    <property type="entry name" value="HP0062-like domain"/>
    <property type="match status" value="1"/>
</dbReference>
<dbReference type="RefSeq" id="WP_065137041.1">
    <property type="nucleotide sequence ID" value="NZ_MAEM01000518.1"/>
</dbReference>
<dbReference type="InterPro" id="IPR000084">
    <property type="entry name" value="PE-PGRS_N"/>
</dbReference>
<feature type="domain" description="PE" evidence="1">
    <location>
        <begin position="4"/>
        <end position="93"/>
    </location>
</feature>
<protein>
    <recommendedName>
        <fullName evidence="1">PE domain-containing protein</fullName>
    </recommendedName>
</protein>
<dbReference type="PANTHER" id="PTHR42976:SF1">
    <property type="entry name" value="GH18 DOMAIN-CONTAINING PROTEIN-RELATED"/>
    <property type="match status" value="1"/>
</dbReference>
<evidence type="ECO:0000259" key="1">
    <source>
        <dbReference type="Pfam" id="PF00934"/>
    </source>
</evidence>
<dbReference type="Pfam" id="PF21526">
    <property type="entry name" value="PGRS"/>
    <property type="match status" value="1"/>
</dbReference>
<dbReference type="PANTHER" id="PTHR42976">
    <property type="entry name" value="BIFUNCTIONAL CHITINASE/LYSOZYME-RELATED"/>
    <property type="match status" value="1"/>
</dbReference>
<dbReference type="SUPFAM" id="SSF140459">
    <property type="entry name" value="PE/PPE dimer-like"/>
    <property type="match status" value="1"/>
</dbReference>
<dbReference type="InterPro" id="IPR017853">
    <property type="entry name" value="GH"/>
</dbReference>
<dbReference type="AlphaFoldDB" id="A0A1A6B871"/>
<dbReference type="InterPro" id="IPR048996">
    <property type="entry name" value="PGRS_rpt"/>
</dbReference>
<dbReference type="Gene3D" id="3.20.20.80">
    <property type="entry name" value="Glycosidases"/>
    <property type="match status" value="1"/>
</dbReference>
<dbReference type="SUPFAM" id="SSF51445">
    <property type="entry name" value="(Trans)glycosidases"/>
    <property type="match status" value="1"/>
</dbReference>
<reference evidence="2 3" key="1">
    <citation type="submission" date="2016-06" db="EMBL/GenBank/DDBJ databases">
        <authorList>
            <person name="Kjaerup R.B."/>
            <person name="Dalgaard T.S."/>
            <person name="Juul-Madsen H.R."/>
        </authorList>
    </citation>
    <scope>NUCLEOTIDE SEQUENCE [LARGE SCALE GENOMIC DNA]</scope>
    <source>
        <strain evidence="2 3">1245752.6</strain>
    </source>
</reference>
<dbReference type="InterPro" id="IPR052750">
    <property type="entry name" value="GH18_Chitinase"/>
</dbReference>
<comment type="caution">
    <text evidence="2">The sequence shown here is derived from an EMBL/GenBank/DDBJ whole genome shotgun (WGS) entry which is preliminary data.</text>
</comment>
<gene>
    <name evidence="2" type="ORF">A9W98_35055</name>
</gene>
<organism evidence="2 3">
    <name type="scientific">Mycobacterium gordonae</name>
    <dbReference type="NCBI Taxonomy" id="1778"/>
    <lineage>
        <taxon>Bacteria</taxon>
        <taxon>Bacillati</taxon>
        <taxon>Actinomycetota</taxon>
        <taxon>Actinomycetes</taxon>
        <taxon>Mycobacteriales</taxon>
        <taxon>Mycobacteriaceae</taxon>
        <taxon>Mycobacterium</taxon>
    </lineage>
</organism>
<dbReference type="CDD" id="cd06543">
    <property type="entry name" value="GH18_PF-ChiA-like"/>
    <property type="match status" value="1"/>
</dbReference>
<dbReference type="InterPro" id="IPR038332">
    <property type="entry name" value="PPE_sf"/>
</dbReference>
<proteinExistence type="predicted"/>
<sequence>MSFVIADPEMLLTAATDLEEIGSAVVAANVTAGQTAGVAPAAADEVSAAIAQMFGAYGQEYRALSAQVEAYHARFVQAMAAGAGSFARAEAANASILQTLEEQLLRVVNAPTQLLLGRPLIGDGADASVAGGRGGDGGLLFGNGGRGAAGASGQAGGAGGDAGLLGNGGAGGNGGTGAPGGAGGRAGLLFGQPGIAGLAGGVTPPPPPPVGTAVFSPYVDMTLWPQFDFAGAARVGSIEDVTLGFITANAAGQPAWGGFTEYTIGNGGSVPSGSLLYQINGQMDAMRAAGINATISFGGAANQELALTGGTAAQLAAKYSSVMNAYGIQKLDFDIEGAALGDTASLTLRSQAIASLQTTGIAAGKPVEVSFTLPVMPTGLTADGLRAVQIAVDNRVQISHVNIMAMDYFDPSLPYSGKMGDYAIQAATAVHDQLVPLYPSKTSAQIWSMIDVTPMIGVNDDPAEIFTLADAQKLTTFAEQNNLGGLHMWSANRDFPGTLGVLSNTSSGVAQNPWEFSQTFEEFDS</sequence>